<name>A0A438JYR9_VITVI</name>
<sequence>MSAGQSSRPSATSTSASGYDGSRGGTDDGDHGSRRVGLGIGAIRKPYRGRQRTMAPCNEGLLSRSFKSMSIRTQFNDSSNDANVYLPYVMSYGQSSSSTDEEYGMPSYSSSTQMSYQVPYQMEEGFDMNTWVHLEYHIHVEAVGMTQEIYA</sequence>
<feature type="region of interest" description="Disordered" evidence="1">
    <location>
        <begin position="1"/>
        <end position="56"/>
    </location>
</feature>
<evidence type="ECO:0000256" key="1">
    <source>
        <dbReference type="SAM" id="MobiDB-lite"/>
    </source>
</evidence>
<evidence type="ECO:0000313" key="2">
    <source>
        <dbReference type="EMBL" id="RVX14085.1"/>
    </source>
</evidence>
<protein>
    <submittedName>
        <fullName evidence="2">Uncharacterized protein</fullName>
    </submittedName>
</protein>
<feature type="compositionally biased region" description="Low complexity" evidence="1">
    <location>
        <begin position="1"/>
        <end position="17"/>
    </location>
</feature>
<dbReference type="EMBL" id="QGNW01000022">
    <property type="protein sequence ID" value="RVX14085.1"/>
    <property type="molecule type" value="Genomic_DNA"/>
</dbReference>
<proteinExistence type="predicted"/>
<dbReference type="Proteomes" id="UP000288805">
    <property type="component" value="Unassembled WGS sequence"/>
</dbReference>
<gene>
    <name evidence="2" type="ORF">CK203_011302</name>
</gene>
<dbReference type="AlphaFoldDB" id="A0A438JYR9"/>
<comment type="caution">
    <text evidence="2">The sequence shown here is derived from an EMBL/GenBank/DDBJ whole genome shotgun (WGS) entry which is preliminary data.</text>
</comment>
<reference evidence="2 3" key="1">
    <citation type="journal article" date="2018" name="PLoS Genet.">
        <title>Population sequencing reveals clonal diversity and ancestral inbreeding in the grapevine cultivar Chardonnay.</title>
        <authorList>
            <person name="Roach M.J."/>
            <person name="Johnson D.L."/>
            <person name="Bohlmann J."/>
            <person name="van Vuuren H.J."/>
            <person name="Jones S.J."/>
            <person name="Pretorius I.S."/>
            <person name="Schmidt S.A."/>
            <person name="Borneman A.R."/>
        </authorList>
    </citation>
    <scope>NUCLEOTIDE SEQUENCE [LARGE SCALE GENOMIC DNA]</scope>
    <source>
        <strain evidence="3">cv. Chardonnay</strain>
        <tissue evidence="2">Leaf</tissue>
    </source>
</reference>
<evidence type="ECO:0000313" key="3">
    <source>
        <dbReference type="Proteomes" id="UP000288805"/>
    </source>
</evidence>
<organism evidence="2 3">
    <name type="scientific">Vitis vinifera</name>
    <name type="common">Grape</name>
    <dbReference type="NCBI Taxonomy" id="29760"/>
    <lineage>
        <taxon>Eukaryota</taxon>
        <taxon>Viridiplantae</taxon>
        <taxon>Streptophyta</taxon>
        <taxon>Embryophyta</taxon>
        <taxon>Tracheophyta</taxon>
        <taxon>Spermatophyta</taxon>
        <taxon>Magnoliopsida</taxon>
        <taxon>eudicotyledons</taxon>
        <taxon>Gunneridae</taxon>
        <taxon>Pentapetalae</taxon>
        <taxon>rosids</taxon>
        <taxon>Vitales</taxon>
        <taxon>Vitaceae</taxon>
        <taxon>Viteae</taxon>
        <taxon>Vitis</taxon>
    </lineage>
</organism>
<accession>A0A438JYR9</accession>